<dbReference type="PANTHER" id="PTHR23415">
    <property type="entry name" value="CYCLIN-DEPENDENT KINASES REGULATORY SUBUNIT/60S RIBOSOME SUBUNIT BIOGENESIS PROTEIN NIP7"/>
    <property type="match status" value="1"/>
</dbReference>
<keyword evidence="4 6" id="KW-0694">RNA-binding</keyword>
<dbReference type="FunFam" id="2.30.130.10:FF:000002">
    <property type="entry name" value="60S ribosome subunit biogenesis protein NIP7 homolog"/>
    <property type="match status" value="1"/>
</dbReference>
<dbReference type="Pfam" id="PF03657">
    <property type="entry name" value="UPF0113"/>
    <property type="match status" value="1"/>
</dbReference>
<protein>
    <recommendedName>
        <fullName evidence="6">60S ribosome subunit biogenesis protein NIP7 homolog</fullName>
    </recommendedName>
</protein>
<reference evidence="8 9" key="1">
    <citation type="journal article" date="2008" name="Nature">
        <title>The genome of the choanoflagellate Monosiga brevicollis and the origin of metazoans.</title>
        <authorList>
            <consortium name="JGI Sequencing"/>
            <person name="King N."/>
            <person name="Westbrook M.J."/>
            <person name="Young S.L."/>
            <person name="Kuo A."/>
            <person name="Abedin M."/>
            <person name="Chapman J."/>
            <person name="Fairclough S."/>
            <person name="Hellsten U."/>
            <person name="Isogai Y."/>
            <person name="Letunic I."/>
            <person name="Marr M."/>
            <person name="Pincus D."/>
            <person name="Putnam N."/>
            <person name="Rokas A."/>
            <person name="Wright K.J."/>
            <person name="Zuzow R."/>
            <person name="Dirks W."/>
            <person name="Good M."/>
            <person name="Goodstein D."/>
            <person name="Lemons D."/>
            <person name="Li W."/>
            <person name="Lyons J.B."/>
            <person name="Morris A."/>
            <person name="Nichols S."/>
            <person name="Richter D.J."/>
            <person name="Salamov A."/>
            <person name="Bork P."/>
            <person name="Lim W.A."/>
            <person name="Manning G."/>
            <person name="Miller W.T."/>
            <person name="McGinnis W."/>
            <person name="Shapiro H."/>
            <person name="Tjian R."/>
            <person name="Grigoriev I.V."/>
            <person name="Rokhsar D."/>
        </authorList>
    </citation>
    <scope>NUCLEOTIDE SEQUENCE [LARGE SCALE GENOMIC DNA]</scope>
    <source>
        <strain evidence="9">MX1 / ATCC 50154</strain>
    </source>
</reference>
<comment type="similarity">
    <text evidence="2 6">Belongs to the NIP7 family.</text>
</comment>
<dbReference type="SUPFAM" id="SSF88697">
    <property type="entry name" value="PUA domain-like"/>
    <property type="match status" value="1"/>
</dbReference>
<dbReference type="GeneID" id="5895872"/>
<evidence type="ECO:0000256" key="6">
    <source>
        <dbReference type="PIRNR" id="PIRNR017190"/>
    </source>
</evidence>
<dbReference type="RefSeq" id="XP_001750625.1">
    <property type="nucleotide sequence ID" value="XM_001750573.1"/>
</dbReference>
<dbReference type="GO" id="GO:0042273">
    <property type="term" value="P:ribosomal large subunit biogenesis"/>
    <property type="evidence" value="ECO:0000318"/>
    <property type="project" value="GO_Central"/>
</dbReference>
<dbReference type="Proteomes" id="UP000001357">
    <property type="component" value="Unassembled WGS sequence"/>
</dbReference>
<comment type="subcellular location">
    <subcellularLocation>
        <location evidence="1">Nucleus</location>
        <location evidence="1">Nucleolus</location>
    </subcellularLocation>
</comment>
<evidence type="ECO:0000256" key="4">
    <source>
        <dbReference type="ARBA" id="ARBA00022884"/>
    </source>
</evidence>
<dbReference type="STRING" id="81824.A9VD13"/>
<dbReference type="SMART" id="SM00359">
    <property type="entry name" value="PUA"/>
    <property type="match status" value="1"/>
</dbReference>
<evidence type="ECO:0000256" key="5">
    <source>
        <dbReference type="ARBA" id="ARBA00023242"/>
    </source>
</evidence>
<dbReference type="InterPro" id="IPR040598">
    <property type="entry name" value="NIP7_N"/>
</dbReference>
<evidence type="ECO:0000313" key="9">
    <source>
        <dbReference type="Proteomes" id="UP000001357"/>
    </source>
</evidence>
<keyword evidence="5 6" id="KW-0539">Nucleus</keyword>
<dbReference type="InterPro" id="IPR002478">
    <property type="entry name" value="PUA"/>
</dbReference>
<dbReference type="EMBL" id="CH991584">
    <property type="protein sequence ID" value="EDQ84598.1"/>
    <property type="molecule type" value="Genomic_DNA"/>
</dbReference>
<sequence length="180" mass="20557">MRPLTEEETTIFFEKLTKYIGANVKLLIDRPDGLYVFRLHRDRVFYVSDAIMKRATSFGQKNLISLGTCFGKFTKKSNQFKLHVTALTYLAPYAQYKVWVKQSSEQSFLYGNHVLKSGLARMTENTPQHQGVVVYNINNIPLGFGATSKSTQECRTLDPAAIVIYRQADVGEYLRDEDTL</sequence>
<dbReference type="OMA" id="LISMGTC"/>
<dbReference type="Gene3D" id="2.30.130.10">
    <property type="entry name" value="PUA domain"/>
    <property type="match status" value="1"/>
</dbReference>
<dbReference type="CDD" id="cd21151">
    <property type="entry name" value="PUA_Nip7-like"/>
    <property type="match status" value="1"/>
</dbReference>
<dbReference type="InterPro" id="IPR055359">
    <property type="entry name" value="Nip7_N_euk"/>
</dbReference>
<dbReference type="PROSITE" id="PS50890">
    <property type="entry name" value="PUA"/>
    <property type="match status" value="1"/>
</dbReference>
<name>A9VD13_MONBE</name>
<dbReference type="Gene3D" id="3.10.450.220">
    <property type="match status" value="1"/>
</dbReference>
<comment type="function">
    <text evidence="6">Required for proper 27S pre-rRNA processing and 60S ribosome subunit assembly.</text>
</comment>
<accession>A9VD13</accession>
<keyword evidence="9" id="KW-1185">Reference proteome</keyword>
<evidence type="ECO:0000256" key="1">
    <source>
        <dbReference type="ARBA" id="ARBA00004604"/>
    </source>
</evidence>
<dbReference type="PIRSF" id="PIRSF017190">
    <property type="entry name" value="Rbsml_synth_fac_NIP7"/>
    <property type="match status" value="1"/>
</dbReference>
<evidence type="ECO:0000313" key="8">
    <source>
        <dbReference type="EMBL" id="EDQ84598.1"/>
    </source>
</evidence>
<dbReference type="FunFam" id="3.10.450.220:FF:000001">
    <property type="entry name" value="60S ribosome subunit biogenesis protein NIP7 homolog"/>
    <property type="match status" value="1"/>
</dbReference>
<dbReference type="InterPro" id="IPR015947">
    <property type="entry name" value="PUA-like_sf"/>
</dbReference>
<dbReference type="InterPro" id="IPR016686">
    <property type="entry name" value="Ribosomal_synth_fac_NIP7"/>
</dbReference>
<dbReference type="GO" id="GO:0005730">
    <property type="term" value="C:nucleolus"/>
    <property type="evidence" value="ECO:0000318"/>
    <property type="project" value="GO_Central"/>
</dbReference>
<dbReference type="Pfam" id="PF17833">
    <property type="entry name" value="pre-PUA_NIP7"/>
    <property type="match status" value="1"/>
</dbReference>
<dbReference type="InParanoid" id="A9VD13"/>
<gene>
    <name evidence="8" type="ORF">MONBRDRAFT_34642</name>
</gene>
<dbReference type="GO" id="GO:0003723">
    <property type="term" value="F:RNA binding"/>
    <property type="evidence" value="ECO:0007669"/>
    <property type="project" value="UniProtKB-KW"/>
</dbReference>
<proteinExistence type="inferred from homology"/>
<dbReference type="FunCoup" id="A9VD13">
    <property type="interactions" value="1114"/>
</dbReference>
<feature type="domain" description="PUA" evidence="7">
    <location>
        <begin position="96"/>
        <end position="171"/>
    </location>
</feature>
<dbReference type="SUPFAM" id="SSF88802">
    <property type="entry name" value="Pre-PUA domain"/>
    <property type="match status" value="1"/>
</dbReference>
<dbReference type="KEGG" id="mbr:MONBRDRAFT_34642"/>
<dbReference type="InterPro" id="IPR036974">
    <property type="entry name" value="PUA_sf"/>
</dbReference>
<evidence type="ECO:0000256" key="2">
    <source>
        <dbReference type="ARBA" id="ARBA00009895"/>
    </source>
</evidence>
<dbReference type="CDD" id="cd21146">
    <property type="entry name" value="Nip7_N_euk"/>
    <property type="match status" value="1"/>
</dbReference>
<organism evidence="8 9">
    <name type="scientific">Monosiga brevicollis</name>
    <name type="common">Choanoflagellate</name>
    <dbReference type="NCBI Taxonomy" id="81824"/>
    <lineage>
        <taxon>Eukaryota</taxon>
        <taxon>Choanoflagellata</taxon>
        <taxon>Craspedida</taxon>
        <taxon>Salpingoecidae</taxon>
        <taxon>Monosiga</taxon>
    </lineage>
</organism>
<dbReference type="InterPro" id="IPR005155">
    <property type="entry name" value="UPF0113_PUA"/>
</dbReference>
<comment type="subunit">
    <text evidence="6">Interacts with pre-ribosome complex.</text>
</comment>
<keyword evidence="3 6" id="KW-0690">Ribosome biogenesis</keyword>
<evidence type="ECO:0000259" key="7">
    <source>
        <dbReference type="SMART" id="SM00359"/>
    </source>
</evidence>
<dbReference type="GO" id="GO:0030687">
    <property type="term" value="C:preribosome, large subunit precursor"/>
    <property type="evidence" value="ECO:0000318"/>
    <property type="project" value="GO_Central"/>
</dbReference>
<dbReference type="GO" id="GO:0042255">
    <property type="term" value="P:ribosome assembly"/>
    <property type="evidence" value="ECO:0007669"/>
    <property type="project" value="InterPro"/>
</dbReference>
<evidence type="ECO:0000256" key="3">
    <source>
        <dbReference type="ARBA" id="ARBA00022517"/>
    </source>
</evidence>
<dbReference type="AlphaFoldDB" id="A9VD13"/>
<dbReference type="eggNOG" id="KOG3492">
    <property type="taxonomic scope" value="Eukaryota"/>
</dbReference>